<name>A0A699XFR9_TANCI</name>
<gene>
    <name evidence="1" type="ORF">Tci_930518</name>
</gene>
<feature type="non-terminal residue" evidence="1">
    <location>
        <position position="1"/>
    </location>
</feature>
<comment type="caution">
    <text evidence="1">The sequence shown here is derived from an EMBL/GenBank/DDBJ whole genome shotgun (WGS) entry which is preliminary data.</text>
</comment>
<reference evidence="1" key="1">
    <citation type="journal article" date="2019" name="Sci. Rep.">
        <title>Draft genome of Tanacetum cinerariifolium, the natural source of mosquito coil.</title>
        <authorList>
            <person name="Yamashiro T."/>
            <person name="Shiraishi A."/>
            <person name="Satake H."/>
            <person name="Nakayama K."/>
        </authorList>
    </citation>
    <scope>NUCLEOTIDE SEQUENCE</scope>
</reference>
<evidence type="ECO:0000313" key="1">
    <source>
        <dbReference type="EMBL" id="GFD58549.1"/>
    </source>
</evidence>
<accession>A0A699XFR9</accession>
<proteinExistence type="predicted"/>
<protein>
    <submittedName>
        <fullName evidence="1">Uncharacterized protein</fullName>
    </submittedName>
</protein>
<sequence>AVIGRPIVRDDAAVDPDRRVAGDAVELEEDGLATVDGVEQQRAAVPADAARPIALRDVGGLDERLRGGPIVRQPHRLPVGVVERH</sequence>
<dbReference type="EMBL" id="BKCJ011854368">
    <property type="protein sequence ID" value="GFD58549.1"/>
    <property type="molecule type" value="Genomic_DNA"/>
</dbReference>
<organism evidence="1">
    <name type="scientific">Tanacetum cinerariifolium</name>
    <name type="common">Dalmatian daisy</name>
    <name type="synonym">Chrysanthemum cinerariifolium</name>
    <dbReference type="NCBI Taxonomy" id="118510"/>
    <lineage>
        <taxon>Eukaryota</taxon>
        <taxon>Viridiplantae</taxon>
        <taxon>Streptophyta</taxon>
        <taxon>Embryophyta</taxon>
        <taxon>Tracheophyta</taxon>
        <taxon>Spermatophyta</taxon>
        <taxon>Magnoliopsida</taxon>
        <taxon>eudicotyledons</taxon>
        <taxon>Gunneridae</taxon>
        <taxon>Pentapetalae</taxon>
        <taxon>asterids</taxon>
        <taxon>campanulids</taxon>
        <taxon>Asterales</taxon>
        <taxon>Asteraceae</taxon>
        <taxon>Asteroideae</taxon>
        <taxon>Anthemideae</taxon>
        <taxon>Anthemidinae</taxon>
        <taxon>Tanacetum</taxon>
    </lineage>
</organism>
<feature type="non-terminal residue" evidence="1">
    <location>
        <position position="85"/>
    </location>
</feature>
<dbReference type="AlphaFoldDB" id="A0A699XFR9"/>